<evidence type="ECO:0000256" key="1">
    <source>
        <dbReference type="SAM" id="MobiDB-lite"/>
    </source>
</evidence>
<evidence type="ECO:0000313" key="2">
    <source>
        <dbReference type="EMBL" id="WIA21728.1"/>
    </source>
</evidence>
<evidence type="ECO:0000313" key="3">
    <source>
        <dbReference type="Proteomes" id="UP001244341"/>
    </source>
</evidence>
<feature type="region of interest" description="Disordered" evidence="1">
    <location>
        <begin position="311"/>
        <end position="331"/>
    </location>
</feature>
<gene>
    <name evidence="2" type="ORF">OEZ85_000893</name>
</gene>
<evidence type="ECO:0008006" key="4">
    <source>
        <dbReference type="Google" id="ProtNLM"/>
    </source>
</evidence>
<reference evidence="2 3" key="1">
    <citation type="submission" date="2023-05" db="EMBL/GenBank/DDBJ databases">
        <title>A 100% complete, gapless, phased diploid assembly of the Scenedesmus obliquus UTEX 3031 genome.</title>
        <authorList>
            <person name="Biondi T.C."/>
            <person name="Hanschen E.R."/>
            <person name="Kwon T."/>
            <person name="Eng W."/>
            <person name="Kruse C.P.S."/>
            <person name="Koehler S.I."/>
            <person name="Kunde Y."/>
            <person name="Gleasner C.D."/>
            <person name="You Mak K.T."/>
            <person name="Polle J."/>
            <person name="Hovde B.T."/>
            <person name="Starkenburg S.R."/>
        </authorList>
    </citation>
    <scope>NUCLEOTIDE SEQUENCE [LARGE SCALE GENOMIC DNA]</scope>
    <source>
        <strain evidence="2 3">DOE0152z</strain>
    </source>
</reference>
<dbReference type="Proteomes" id="UP001244341">
    <property type="component" value="Chromosome 13b"/>
</dbReference>
<dbReference type="Gene3D" id="1.25.70.10">
    <property type="entry name" value="Transcription termination factor 3, mitochondrial"/>
    <property type="match status" value="1"/>
</dbReference>
<proteinExistence type="predicted"/>
<dbReference type="EMBL" id="CP126220">
    <property type="protein sequence ID" value="WIA21728.1"/>
    <property type="molecule type" value="Genomic_DNA"/>
</dbReference>
<protein>
    <recommendedName>
        <fullName evidence="4">CCAAT-binding factor domain-containing protein</fullName>
    </recommendedName>
</protein>
<accession>A0ABY8UM26</accession>
<sequence length="343" mass="37302">MDLRGSGASWSPWHANGPAVEPLRKGSAEAAAVAAMLAEEGLDPQTAAAVMAFLHKEKRAPGLAAIRGRIQRFKAVIAPYRRPGMLLWLRKCPRLLNNAEATLAAAVAALLGLLSPGLMLPSQAHEMLDRCPQLAARTAVSTKAKLAVFVELFGARDAAPLLLRFPVILTMSTERIREAVKLLQRLLSDDCGYSRALLAKVLLCYPAFFIHAPERVAANYEAYKQMEDIWACSSGSVTSMLAPLMLPEWQFTLLSHRLEWLRASSKLAEAKAKGISLHNMASPTFEERFPGFADWRAAAKSIPAPKTLQELPLKPCKKKKKGGGGSSSKTGAKGLQLVMRWIA</sequence>
<name>A0ABY8UM26_TETOB</name>
<dbReference type="InterPro" id="IPR038538">
    <property type="entry name" value="MTERF_sf"/>
</dbReference>
<organism evidence="2 3">
    <name type="scientific">Tetradesmus obliquus</name>
    <name type="common">Green alga</name>
    <name type="synonym">Acutodesmus obliquus</name>
    <dbReference type="NCBI Taxonomy" id="3088"/>
    <lineage>
        <taxon>Eukaryota</taxon>
        <taxon>Viridiplantae</taxon>
        <taxon>Chlorophyta</taxon>
        <taxon>core chlorophytes</taxon>
        <taxon>Chlorophyceae</taxon>
        <taxon>CS clade</taxon>
        <taxon>Sphaeropleales</taxon>
        <taxon>Scenedesmaceae</taxon>
        <taxon>Tetradesmus</taxon>
    </lineage>
</organism>
<keyword evidence="3" id="KW-1185">Reference proteome</keyword>